<gene>
    <name evidence="2" type="ORF">SAMN05216226_11233</name>
</gene>
<name>A0A1G8XR93_9EURY</name>
<evidence type="ECO:0000256" key="1">
    <source>
        <dbReference type="SAM" id="Phobius"/>
    </source>
</evidence>
<dbReference type="RefSeq" id="WP_092703509.1">
    <property type="nucleotide sequence ID" value="NZ_FNFC01000012.1"/>
</dbReference>
<evidence type="ECO:0000313" key="3">
    <source>
        <dbReference type="Proteomes" id="UP000198856"/>
    </source>
</evidence>
<dbReference type="STRING" id="890420.SAMN05216226_11233"/>
<feature type="transmembrane region" description="Helical" evidence="1">
    <location>
        <begin position="77"/>
        <end position="98"/>
    </location>
</feature>
<evidence type="ECO:0000313" key="2">
    <source>
        <dbReference type="EMBL" id="SDJ92983.1"/>
    </source>
</evidence>
<keyword evidence="1" id="KW-0472">Membrane</keyword>
<dbReference type="AlphaFoldDB" id="A0A1G8XR93"/>
<protein>
    <submittedName>
        <fullName evidence="2">Uncharacterized protein</fullName>
    </submittedName>
</protein>
<organism evidence="2 3">
    <name type="scientific">Halovenus aranensis</name>
    <dbReference type="NCBI Taxonomy" id="890420"/>
    <lineage>
        <taxon>Archaea</taxon>
        <taxon>Methanobacteriati</taxon>
        <taxon>Methanobacteriota</taxon>
        <taxon>Stenosarchaea group</taxon>
        <taxon>Halobacteria</taxon>
        <taxon>Halobacteriales</taxon>
        <taxon>Haloarculaceae</taxon>
        <taxon>Halovenus</taxon>
    </lineage>
</organism>
<feature type="transmembrane region" description="Helical" evidence="1">
    <location>
        <begin position="12"/>
        <end position="32"/>
    </location>
</feature>
<accession>A0A1G8XR93</accession>
<dbReference type="Proteomes" id="UP000198856">
    <property type="component" value="Unassembled WGS sequence"/>
</dbReference>
<keyword evidence="3" id="KW-1185">Reference proteome</keyword>
<dbReference type="EMBL" id="FNFC01000012">
    <property type="protein sequence ID" value="SDJ92983.1"/>
    <property type="molecule type" value="Genomic_DNA"/>
</dbReference>
<feature type="transmembrane region" description="Helical" evidence="1">
    <location>
        <begin position="105"/>
        <end position="124"/>
    </location>
</feature>
<keyword evidence="1" id="KW-0812">Transmembrane</keyword>
<proteinExistence type="predicted"/>
<sequence>MAESTDGASPWLFLFGVVLFLGTVVLFVMDLVRGADLFRAILGNAVGAVVLIGWAALDTIRDPESTVTSASGASGTALLLYALYLAGTGAVVAATALLGHDYFAVGLLYAVLAVVAAGLGYSIFPTGTVVDDEDGEQTESNPE</sequence>
<keyword evidence="1" id="KW-1133">Transmembrane helix</keyword>
<feature type="transmembrane region" description="Helical" evidence="1">
    <location>
        <begin position="37"/>
        <end position="57"/>
    </location>
</feature>
<reference evidence="2 3" key="1">
    <citation type="submission" date="2016-10" db="EMBL/GenBank/DDBJ databases">
        <authorList>
            <person name="de Groot N.N."/>
        </authorList>
    </citation>
    <scope>NUCLEOTIDE SEQUENCE [LARGE SCALE GENOMIC DNA]</scope>
    <source>
        <strain evidence="2 3">IBRC-M10015</strain>
    </source>
</reference>